<sequence>MLVDRVKNLQQLLKTRVVAQVTPAKERLAQPLEDSCSFCSRQQLFSPRDRLLNRQASRILKISCATQKKKASGLRFGERGGQATSDPFCRICVIQQVINPDGKMHKPHLSP</sequence>
<name>A0A8X6SRS0_TRICX</name>
<organism evidence="1 2">
    <name type="scientific">Trichonephila clavipes</name>
    <name type="common">Golden silk orbweaver</name>
    <name type="synonym">Nephila clavipes</name>
    <dbReference type="NCBI Taxonomy" id="2585209"/>
    <lineage>
        <taxon>Eukaryota</taxon>
        <taxon>Metazoa</taxon>
        <taxon>Ecdysozoa</taxon>
        <taxon>Arthropoda</taxon>
        <taxon>Chelicerata</taxon>
        <taxon>Arachnida</taxon>
        <taxon>Araneae</taxon>
        <taxon>Araneomorphae</taxon>
        <taxon>Entelegynae</taxon>
        <taxon>Araneoidea</taxon>
        <taxon>Nephilidae</taxon>
        <taxon>Trichonephila</taxon>
    </lineage>
</organism>
<comment type="caution">
    <text evidence="1">The sequence shown here is derived from an EMBL/GenBank/DDBJ whole genome shotgun (WGS) entry which is preliminary data.</text>
</comment>
<dbReference type="EMBL" id="BMAU01021326">
    <property type="protein sequence ID" value="GFY14052.1"/>
    <property type="molecule type" value="Genomic_DNA"/>
</dbReference>
<reference evidence="1" key="1">
    <citation type="submission" date="2020-08" db="EMBL/GenBank/DDBJ databases">
        <title>Multicomponent nature underlies the extraordinary mechanical properties of spider dragline silk.</title>
        <authorList>
            <person name="Kono N."/>
            <person name="Nakamura H."/>
            <person name="Mori M."/>
            <person name="Yoshida Y."/>
            <person name="Ohtoshi R."/>
            <person name="Malay A.D."/>
            <person name="Moran D.A.P."/>
            <person name="Tomita M."/>
            <person name="Numata K."/>
            <person name="Arakawa K."/>
        </authorList>
    </citation>
    <scope>NUCLEOTIDE SEQUENCE</scope>
</reference>
<accession>A0A8X6SRS0</accession>
<evidence type="ECO:0000313" key="2">
    <source>
        <dbReference type="Proteomes" id="UP000887159"/>
    </source>
</evidence>
<protein>
    <submittedName>
        <fullName evidence="1">Uncharacterized protein</fullName>
    </submittedName>
</protein>
<proteinExistence type="predicted"/>
<dbReference type="AlphaFoldDB" id="A0A8X6SRS0"/>
<gene>
    <name evidence="1" type="ORF">TNCV_3274841</name>
</gene>
<keyword evidence="2" id="KW-1185">Reference proteome</keyword>
<evidence type="ECO:0000313" key="1">
    <source>
        <dbReference type="EMBL" id="GFY14052.1"/>
    </source>
</evidence>
<dbReference type="Proteomes" id="UP000887159">
    <property type="component" value="Unassembled WGS sequence"/>
</dbReference>